<dbReference type="AlphaFoldDB" id="T2IPK8"/>
<organism evidence="3 4">
    <name type="scientific">Crocosphaera watsonii WH 0005</name>
    <dbReference type="NCBI Taxonomy" id="423472"/>
    <lineage>
        <taxon>Bacteria</taxon>
        <taxon>Bacillati</taxon>
        <taxon>Cyanobacteriota</taxon>
        <taxon>Cyanophyceae</taxon>
        <taxon>Oscillatoriophycideae</taxon>
        <taxon>Chroococcales</taxon>
        <taxon>Aphanothecaceae</taxon>
        <taxon>Crocosphaera</taxon>
    </lineage>
</organism>
<dbReference type="InterPro" id="IPR016024">
    <property type="entry name" value="ARM-type_fold"/>
</dbReference>
<reference evidence="3 4" key="2">
    <citation type="submission" date="2013-09" db="EMBL/GenBank/DDBJ databases">
        <title>Whole genome comparison of six Crocosphaera watsonii strains with differing phenotypes.</title>
        <authorList>
            <person name="Bench S.R."/>
            <person name="Heller P."/>
            <person name="Frank I."/>
            <person name="Arciniega M."/>
            <person name="Shilova I.N."/>
            <person name="Zehr J.P."/>
        </authorList>
    </citation>
    <scope>NUCLEOTIDE SEQUENCE [LARGE SCALE GENOMIC DNA]</scope>
    <source>
        <strain evidence="3 4">WH 0005</strain>
    </source>
</reference>
<dbReference type="InterPro" id="IPR011989">
    <property type="entry name" value="ARM-like"/>
</dbReference>
<keyword evidence="1" id="KW-0042">Antenna complex</keyword>
<protein>
    <submittedName>
        <fullName evidence="3">FOG: HEAT repeat</fullName>
    </submittedName>
</protein>
<dbReference type="Gene3D" id="1.25.10.10">
    <property type="entry name" value="Leucine-rich Repeat Variant"/>
    <property type="match status" value="2"/>
</dbReference>
<evidence type="ECO:0000313" key="3">
    <source>
        <dbReference type="EMBL" id="CCQ55506.1"/>
    </source>
</evidence>
<gene>
    <name evidence="3" type="ORF">CWATWH0005_789</name>
</gene>
<dbReference type="SUPFAM" id="SSF48371">
    <property type="entry name" value="ARM repeat"/>
    <property type="match status" value="1"/>
</dbReference>
<dbReference type="GO" id="GO:0016491">
    <property type="term" value="F:oxidoreductase activity"/>
    <property type="evidence" value="ECO:0007669"/>
    <property type="project" value="TreeGrafter"/>
</dbReference>
<evidence type="ECO:0000313" key="4">
    <source>
        <dbReference type="Proteomes" id="UP000017981"/>
    </source>
</evidence>
<dbReference type="GO" id="GO:0030089">
    <property type="term" value="C:phycobilisome"/>
    <property type="evidence" value="ECO:0007669"/>
    <property type="project" value="UniProtKB-KW"/>
</dbReference>
<reference evidence="3 4" key="1">
    <citation type="submission" date="2013-01" db="EMBL/GenBank/DDBJ databases">
        <authorList>
            <person name="Bench S."/>
        </authorList>
    </citation>
    <scope>NUCLEOTIDE SEQUENCE [LARGE SCALE GENOMIC DNA]</scope>
    <source>
        <strain evidence="3 4">WH 0005</strain>
    </source>
</reference>
<dbReference type="PANTHER" id="PTHR12697:SF5">
    <property type="entry name" value="DEOXYHYPUSINE HYDROXYLASE"/>
    <property type="match status" value="1"/>
</dbReference>
<evidence type="ECO:0000256" key="2">
    <source>
        <dbReference type="ARBA" id="ARBA00022738"/>
    </source>
</evidence>
<dbReference type="Pfam" id="PF13646">
    <property type="entry name" value="HEAT_2"/>
    <property type="match status" value="1"/>
</dbReference>
<comment type="caution">
    <text evidence="3">The sequence shown here is derived from an EMBL/GenBank/DDBJ whole genome shotgun (WGS) entry which is preliminary data.</text>
</comment>
<dbReference type="RefSeq" id="WP_021832811.1">
    <property type="nucleotide sequence ID" value="NZ_CAQL01000420.1"/>
</dbReference>
<evidence type="ECO:0000256" key="1">
    <source>
        <dbReference type="ARBA" id="ARBA00022549"/>
    </source>
</evidence>
<accession>T2IPK8</accession>
<dbReference type="PANTHER" id="PTHR12697">
    <property type="entry name" value="PBS LYASE HEAT-LIKE PROTEIN"/>
    <property type="match status" value="1"/>
</dbReference>
<dbReference type="InterPro" id="IPR004155">
    <property type="entry name" value="PBS_lyase_HEAT"/>
</dbReference>
<dbReference type="EMBL" id="CAQL01000420">
    <property type="protein sequence ID" value="CCQ55506.1"/>
    <property type="molecule type" value="Genomic_DNA"/>
</dbReference>
<dbReference type="Proteomes" id="UP000017981">
    <property type="component" value="Unassembled WGS sequence"/>
</dbReference>
<name>T2IPK8_CROWT</name>
<proteinExistence type="predicted"/>
<keyword evidence="2" id="KW-0605">Phycobilisome</keyword>
<sequence length="269" mass="30791">MDNEQALQQFKTAIYQNNYDDFDVIELGLFLLESGDFQQRWDVAKLFPQVGEKIIEPLLIILENENIETEYRWFVARILSEFNDLKVIIPFTKLLQTTEEEEILNVVAEGLTKMGNSAVKSLEILLQRDEYSRLLAVKALAQIRHSDTIKPLLTVVDDYNPEIRAIALECLGSFHHKPLIFILINALSDPVYSVRKEAIIALGMQSKLATEFNLVTHLKPLLYDINLEICQQTALALGRIKTDEAIEELSIVLQKKTTPIKLKKKLLKL</sequence>
<dbReference type="SMART" id="SM00567">
    <property type="entry name" value="EZ_HEAT"/>
    <property type="match status" value="3"/>
</dbReference>